<dbReference type="Proteomes" id="UP000179118">
    <property type="component" value="Unassembled WGS sequence"/>
</dbReference>
<feature type="compositionally biased region" description="Polar residues" evidence="1">
    <location>
        <begin position="1"/>
        <end position="22"/>
    </location>
</feature>
<feature type="region of interest" description="Disordered" evidence="1">
    <location>
        <begin position="1"/>
        <end position="26"/>
    </location>
</feature>
<organism evidence="2 3">
    <name type="scientific">Candidatus Yonathbacteria bacterium RIFCSPHIGHO2_02_FULL_44_14</name>
    <dbReference type="NCBI Taxonomy" id="1802724"/>
    <lineage>
        <taxon>Bacteria</taxon>
        <taxon>Candidatus Yonathiibacteriota</taxon>
    </lineage>
</organism>
<comment type="caution">
    <text evidence="2">The sequence shown here is derived from an EMBL/GenBank/DDBJ whole genome shotgun (WGS) entry which is preliminary data.</text>
</comment>
<proteinExistence type="predicted"/>
<dbReference type="AlphaFoldDB" id="A0A1G2S8E1"/>
<gene>
    <name evidence="2" type="ORF">A3D51_02145</name>
</gene>
<evidence type="ECO:0000313" key="2">
    <source>
        <dbReference type="EMBL" id="OHA81355.1"/>
    </source>
</evidence>
<evidence type="ECO:0000313" key="3">
    <source>
        <dbReference type="Proteomes" id="UP000179118"/>
    </source>
</evidence>
<reference evidence="2 3" key="1">
    <citation type="journal article" date="2016" name="Nat. Commun.">
        <title>Thousands of microbial genomes shed light on interconnected biogeochemical processes in an aquifer system.</title>
        <authorList>
            <person name="Anantharaman K."/>
            <person name="Brown C.T."/>
            <person name="Hug L.A."/>
            <person name="Sharon I."/>
            <person name="Castelle C.J."/>
            <person name="Probst A.J."/>
            <person name="Thomas B.C."/>
            <person name="Singh A."/>
            <person name="Wilkins M.J."/>
            <person name="Karaoz U."/>
            <person name="Brodie E.L."/>
            <person name="Williams K.H."/>
            <person name="Hubbard S.S."/>
            <person name="Banfield J.F."/>
        </authorList>
    </citation>
    <scope>NUCLEOTIDE SEQUENCE [LARGE SCALE GENOMIC DNA]</scope>
</reference>
<evidence type="ECO:0000256" key="1">
    <source>
        <dbReference type="SAM" id="MobiDB-lite"/>
    </source>
</evidence>
<accession>A0A1G2S8E1</accession>
<dbReference type="EMBL" id="MHUT01000009">
    <property type="protein sequence ID" value="OHA81355.1"/>
    <property type="molecule type" value="Genomic_DNA"/>
</dbReference>
<protein>
    <submittedName>
        <fullName evidence="2">Uncharacterized protein</fullName>
    </submittedName>
</protein>
<sequence length="472" mass="53912">MESFNNLNNYTKPPEPSFSNVEKATERGSELSSLSLKDKLLDSLEPVLNSIGISTIGGLRAETSKEITSRYTSLKDFSNEAGDFFKELIPQGIKPPERLGQGRDDFTTNALVQKEKNEFAPTLLKRKILRENLESFFEKSLFRKEKQPYETSLNESENNGVNKQEISRAMKQYGDKNILYEHIENQIFNSNTYRFTRASLIIQDTRSGMALDLDALLPSDFHFEPGVEDFDLKNYGGASMSTGKFFESPSKRMVGYGNITEKGKMLSLFHEIAHSWQDNYSSDSYKGKFTYKKLLTESYSLMQALEFASLKPHSSEIAEEISEIVEKLSDIGTELYIVDNQSSLSVTEPTQEAGVINLQHAFNSASIDQISNLEVPQEVKESLKVKKYYLIKNSKLEKAREEYIAEERDAWAHALRMMRFLRQKGLDIEPVLEKLSDIKEHIDPCLGSYQATLEMDIKLKPDDYRFSRLSQD</sequence>
<name>A0A1G2S8E1_9BACT</name>